<dbReference type="Pfam" id="PF00931">
    <property type="entry name" value="NB-ARC"/>
    <property type="match status" value="1"/>
</dbReference>
<dbReference type="InterPro" id="IPR011990">
    <property type="entry name" value="TPR-like_helical_dom_sf"/>
</dbReference>
<gene>
    <name evidence="3" type="ORF">C7999DRAFT_30552</name>
</gene>
<organism evidence="3 4">
    <name type="scientific">Corynascus novoguineensis</name>
    <dbReference type="NCBI Taxonomy" id="1126955"/>
    <lineage>
        <taxon>Eukaryota</taxon>
        <taxon>Fungi</taxon>
        <taxon>Dikarya</taxon>
        <taxon>Ascomycota</taxon>
        <taxon>Pezizomycotina</taxon>
        <taxon>Sordariomycetes</taxon>
        <taxon>Sordariomycetidae</taxon>
        <taxon>Sordariales</taxon>
        <taxon>Chaetomiaceae</taxon>
        <taxon>Corynascus</taxon>
    </lineage>
</organism>
<dbReference type="InterPro" id="IPR027417">
    <property type="entry name" value="P-loop_NTPase"/>
</dbReference>
<feature type="chain" id="PRO_5042990309" description="NB-ARC domain-containing protein" evidence="1">
    <location>
        <begin position="27"/>
        <end position="1245"/>
    </location>
</feature>
<dbReference type="SUPFAM" id="SSF53167">
    <property type="entry name" value="Purine and uridine phosphorylases"/>
    <property type="match status" value="1"/>
</dbReference>
<dbReference type="Gene3D" id="1.25.40.10">
    <property type="entry name" value="Tetratricopeptide repeat domain"/>
    <property type="match status" value="3"/>
</dbReference>
<accession>A0AAN7CVX1</accession>
<feature type="domain" description="NB-ARC" evidence="2">
    <location>
        <begin position="344"/>
        <end position="516"/>
    </location>
</feature>
<evidence type="ECO:0000259" key="2">
    <source>
        <dbReference type="Pfam" id="PF00931"/>
    </source>
</evidence>
<dbReference type="GO" id="GO:0009116">
    <property type="term" value="P:nucleoside metabolic process"/>
    <property type="evidence" value="ECO:0007669"/>
    <property type="project" value="InterPro"/>
</dbReference>
<reference evidence="3" key="1">
    <citation type="journal article" date="2023" name="Mol. Phylogenet. Evol.">
        <title>Genome-scale phylogeny and comparative genomics of the fungal order Sordariales.</title>
        <authorList>
            <person name="Hensen N."/>
            <person name="Bonometti L."/>
            <person name="Westerberg I."/>
            <person name="Brannstrom I.O."/>
            <person name="Guillou S."/>
            <person name="Cros-Aarteil S."/>
            <person name="Calhoun S."/>
            <person name="Haridas S."/>
            <person name="Kuo A."/>
            <person name="Mondo S."/>
            <person name="Pangilinan J."/>
            <person name="Riley R."/>
            <person name="LaButti K."/>
            <person name="Andreopoulos B."/>
            <person name="Lipzen A."/>
            <person name="Chen C."/>
            <person name="Yan M."/>
            <person name="Daum C."/>
            <person name="Ng V."/>
            <person name="Clum A."/>
            <person name="Steindorff A."/>
            <person name="Ohm R.A."/>
            <person name="Martin F."/>
            <person name="Silar P."/>
            <person name="Natvig D.O."/>
            <person name="Lalanne C."/>
            <person name="Gautier V."/>
            <person name="Ament-Velasquez S.L."/>
            <person name="Kruys A."/>
            <person name="Hutchinson M.I."/>
            <person name="Powell A.J."/>
            <person name="Barry K."/>
            <person name="Miller A.N."/>
            <person name="Grigoriev I.V."/>
            <person name="Debuchy R."/>
            <person name="Gladieux P."/>
            <person name="Hiltunen Thoren M."/>
            <person name="Johannesson H."/>
        </authorList>
    </citation>
    <scope>NUCLEOTIDE SEQUENCE</scope>
    <source>
        <strain evidence="3">CBS 359.72</strain>
    </source>
</reference>
<sequence length="1245" mass="137753">MNPTRPATRADFQIAIICTLAIEVDAVDALFDIHWDDEGPPYGKRPSDPNAYTTGAIGRHNIVLARMPDMDKVSAAAIAANCRESFPNIELALIVGVCGVVPFRSDSSNTAEIVLGDVIISDSVVQYDLARRLPEQFVTKDTLPNILGRPNIEIRSLLAKLKGLHGRKPLEGMIAGYMDVLRGEPELAAVYPGATQDKLFEATYRHVSDGMLCEECTCDGELVPRARLEQGDGQPAVHIGLIGLGNTAMNSGKDRDAIACQAGVIGFETENAGVWDIFPCVLIKGASDYADNHKTKTWQRYAAATAAACMKAFLNDWVPSVTERAALPCHYIPLSRNQHFVGRERTLDTLKGLLFVRQKSQKASIVGLGGVGKTQVALQLAYWAKEHRPEFSIFWVSALSNATFKHAFTAIARKLLIQSDSEDDGLFKSVRRYLSSEAAGPWLLVVDNADDRDVLFGCADMPGGIIGYLPESDNGLILFTTRSREVAVSVTGSNFIVLEGMDPPEAAVFLEKLLIKKDILRDEGATAELLKELTCLPLAITQAAAYINTKQVSLAEYVELLHSTQQETIGLLSEEFRDNTQYSESQYAVATTWFVSFDQIRQTDKAATNLLSFISCIEPKGIPQSLFPDFQSTEQLLDVIETLCAYAILTRREDSKVFDMHSLVHLATRIWVRREGLTTTTTIEKATRHFAAVFPSDDYANRNVWREYLPHAFRVLEHSKELDIEERSDLLYRIGLCLIADGRIKEAATSLEEACQWRNRHFAEDHPSRLASQHQLAVAYQANGQVKEAIMLLEQVVSIRQRTLAEDDADLLASQHALAVAYEANGQVKEAISLLEQAVAICKRALAEDHSSRLASLHALAGAYRANGQVKEAIVLLEQVVSIRERTLAENHSSRLASQHPLAVTYQVNNQAKEAITLLEHVLEIRERTLARDHPLRLASQHQLAGAYRDSGQVKEAIALLEQVVAMSERTLDEDHPNRLVSQQELAKAYQANGQVEEAIALLKQVVAIRERTLAEDHPDRLTSQHTLAGAYQDNGQVTEAIALLEQVVAIEAGTLAKDHPDRLTSQHQLARAYHANGQVEEAITLLEQVVAIREQTLNEDHPDRLASLRKLAANYQTNGRVKEAIALLEQVVHIEARTIAKDHPDRLMSQHTLALAYRDNGQVKEAIALLEQVVAIEAQTLAEDDPDRLASRYELAVAYQVNGHVEEAVALFEQIVSIQELNLAEDDPDLLASQQWLAYLLEAD</sequence>
<dbReference type="Pfam" id="PF13424">
    <property type="entry name" value="TPR_12"/>
    <property type="match status" value="5"/>
</dbReference>
<keyword evidence="1" id="KW-0732">Signal</keyword>
<dbReference type="AlphaFoldDB" id="A0AAN7CVX1"/>
<dbReference type="InterPro" id="IPR035994">
    <property type="entry name" value="Nucleoside_phosphorylase_sf"/>
</dbReference>
<dbReference type="SUPFAM" id="SSF48452">
    <property type="entry name" value="TPR-like"/>
    <property type="match status" value="2"/>
</dbReference>
<protein>
    <recommendedName>
        <fullName evidence="2">NB-ARC domain-containing protein</fullName>
    </recommendedName>
</protein>
<feature type="signal peptide" evidence="1">
    <location>
        <begin position="1"/>
        <end position="26"/>
    </location>
</feature>
<comment type="caution">
    <text evidence="3">The sequence shown here is derived from an EMBL/GenBank/DDBJ whole genome shotgun (WGS) entry which is preliminary data.</text>
</comment>
<dbReference type="SUPFAM" id="SSF52540">
    <property type="entry name" value="P-loop containing nucleoside triphosphate hydrolases"/>
    <property type="match status" value="1"/>
</dbReference>
<evidence type="ECO:0000313" key="3">
    <source>
        <dbReference type="EMBL" id="KAK4249021.1"/>
    </source>
</evidence>
<name>A0AAN7CVX1_9PEZI</name>
<dbReference type="GO" id="GO:0043531">
    <property type="term" value="F:ADP binding"/>
    <property type="evidence" value="ECO:0007669"/>
    <property type="project" value="InterPro"/>
</dbReference>
<evidence type="ECO:0000313" key="4">
    <source>
        <dbReference type="Proteomes" id="UP001303647"/>
    </source>
</evidence>
<dbReference type="Proteomes" id="UP001303647">
    <property type="component" value="Unassembled WGS sequence"/>
</dbReference>
<keyword evidence="4" id="KW-1185">Reference proteome</keyword>
<dbReference type="SMART" id="SM00028">
    <property type="entry name" value="TPR"/>
    <property type="match status" value="11"/>
</dbReference>
<dbReference type="Pfam" id="PF13374">
    <property type="entry name" value="TPR_10"/>
    <property type="match status" value="2"/>
</dbReference>
<dbReference type="PANTHER" id="PTHR46082:SF6">
    <property type="entry name" value="AAA+ ATPASE DOMAIN-CONTAINING PROTEIN-RELATED"/>
    <property type="match status" value="1"/>
</dbReference>
<proteinExistence type="predicted"/>
<dbReference type="InterPro" id="IPR053137">
    <property type="entry name" value="NLR-like"/>
</dbReference>
<reference evidence="3" key="2">
    <citation type="submission" date="2023-05" db="EMBL/GenBank/DDBJ databases">
        <authorList>
            <consortium name="Lawrence Berkeley National Laboratory"/>
            <person name="Steindorff A."/>
            <person name="Hensen N."/>
            <person name="Bonometti L."/>
            <person name="Westerberg I."/>
            <person name="Brannstrom I.O."/>
            <person name="Guillou S."/>
            <person name="Cros-Aarteil S."/>
            <person name="Calhoun S."/>
            <person name="Haridas S."/>
            <person name="Kuo A."/>
            <person name="Mondo S."/>
            <person name="Pangilinan J."/>
            <person name="Riley R."/>
            <person name="Labutti K."/>
            <person name="Andreopoulos B."/>
            <person name="Lipzen A."/>
            <person name="Chen C."/>
            <person name="Yanf M."/>
            <person name="Daum C."/>
            <person name="Ng V."/>
            <person name="Clum A."/>
            <person name="Ohm R."/>
            <person name="Martin F."/>
            <person name="Silar P."/>
            <person name="Natvig D."/>
            <person name="Lalanne C."/>
            <person name="Gautier V."/>
            <person name="Ament-Velasquez S.L."/>
            <person name="Kruys A."/>
            <person name="Hutchinson M.I."/>
            <person name="Powell A.J."/>
            <person name="Barry K."/>
            <person name="Miller A.N."/>
            <person name="Grigoriev I.V."/>
            <person name="Debuchy R."/>
            <person name="Gladieux P."/>
            <person name="Thoren M.H."/>
            <person name="Johannesson H."/>
        </authorList>
    </citation>
    <scope>NUCLEOTIDE SEQUENCE</scope>
    <source>
        <strain evidence="3">CBS 359.72</strain>
    </source>
</reference>
<dbReference type="Gene3D" id="3.40.50.300">
    <property type="entry name" value="P-loop containing nucleotide triphosphate hydrolases"/>
    <property type="match status" value="1"/>
</dbReference>
<dbReference type="Gene3D" id="3.40.50.1580">
    <property type="entry name" value="Nucleoside phosphorylase domain"/>
    <property type="match status" value="1"/>
</dbReference>
<evidence type="ECO:0000256" key="1">
    <source>
        <dbReference type="SAM" id="SignalP"/>
    </source>
</evidence>
<dbReference type="InterPro" id="IPR002182">
    <property type="entry name" value="NB-ARC"/>
</dbReference>
<dbReference type="InterPro" id="IPR019734">
    <property type="entry name" value="TPR_rpt"/>
</dbReference>
<dbReference type="PANTHER" id="PTHR46082">
    <property type="entry name" value="ATP/GTP-BINDING PROTEIN-RELATED"/>
    <property type="match status" value="1"/>
</dbReference>
<dbReference type="EMBL" id="MU857629">
    <property type="protein sequence ID" value="KAK4249021.1"/>
    <property type="molecule type" value="Genomic_DNA"/>
</dbReference>
<dbReference type="GO" id="GO:0003824">
    <property type="term" value="F:catalytic activity"/>
    <property type="evidence" value="ECO:0007669"/>
    <property type="project" value="InterPro"/>
</dbReference>